<dbReference type="PROSITE" id="PS00130">
    <property type="entry name" value="U_DNA_GLYCOSYLASE"/>
    <property type="match status" value="1"/>
</dbReference>
<keyword evidence="13" id="KW-1185">Reference proteome</keyword>
<dbReference type="EC" id="3.2.2.27" evidence="3 7"/>
<evidence type="ECO:0000256" key="8">
    <source>
        <dbReference type="PROSITE-ProRule" id="PRU10072"/>
    </source>
</evidence>
<sequence>MIRKYFQPVEKPASETPAKKRRVDEEGTAVSSEPTSETSVESGLPTAPPSPNGDASPGTSTAQTEENVKSVSEQKNDTMIEEEKLRLIEEKRQKALAILATKQLLKLERDTMAEDWLLAFKSEIEKPYFAEIKRTLETQKAAGKIIYPEPNEIYTFTKCPLTSVKVVILGQDPYHGPGQAHGLCFSVKKPVRSPPSLNNIFTELQSDLGAQRFQKPSHGCLEGWCTEGVLLLNASLTVRKGEPNSHASIGWMKFTDAIVSYINKNNRNVVFMLWGGFAQKKGGSIDKKRHLVLKATHPSPLGANKGGWFGCKHFSKANEYLKNNGIKPVDWNHLP</sequence>
<dbReference type="GO" id="GO:0005739">
    <property type="term" value="C:mitochondrion"/>
    <property type="evidence" value="ECO:0007669"/>
    <property type="project" value="UniProtKB-SubCell"/>
</dbReference>
<dbReference type="FunFam" id="3.40.470.10:FF:000001">
    <property type="entry name" value="Uracil-DNA glycosylase"/>
    <property type="match status" value="1"/>
</dbReference>
<gene>
    <name evidence="7" type="primary">UNG1</name>
    <name evidence="12" type="ORF">HK097_007230</name>
</gene>
<dbReference type="HAMAP" id="MF_00148">
    <property type="entry name" value="UDG"/>
    <property type="match status" value="1"/>
</dbReference>
<accession>A0AAD5SDF3</accession>
<evidence type="ECO:0000313" key="12">
    <source>
        <dbReference type="EMBL" id="KAJ3051767.1"/>
    </source>
</evidence>
<feature type="compositionally biased region" description="Basic and acidic residues" evidence="10">
    <location>
        <begin position="66"/>
        <end position="77"/>
    </location>
</feature>
<dbReference type="PANTHER" id="PTHR11264:SF0">
    <property type="entry name" value="URACIL-DNA GLYCOSYLASE"/>
    <property type="match status" value="1"/>
</dbReference>
<reference evidence="12" key="1">
    <citation type="submission" date="2020-05" db="EMBL/GenBank/DDBJ databases">
        <title>Phylogenomic resolution of chytrid fungi.</title>
        <authorList>
            <person name="Stajich J.E."/>
            <person name="Amses K."/>
            <person name="Simmons R."/>
            <person name="Seto K."/>
            <person name="Myers J."/>
            <person name="Bonds A."/>
            <person name="Quandt C.A."/>
            <person name="Barry K."/>
            <person name="Liu P."/>
            <person name="Grigoriev I."/>
            <person name="Longcore J.E."/>
            <person name="James T.Y."/>
        </authorList>
    </citation>
    <scope>NUCLEOTIDE SEQUENCE</scope>
    <source>
        <strain evidence="12">JEL0318</strain>
    </source>
</reference>
<dbReference type="SUPFAM" id="SSF52141">
    <property type="entry name" value="Uracil-DNA glycosylase-like"/>
    <property type="match status" value="1"/>
</dbReference>
<evidence type="ECO:0000313" key="13">
    <source>
        <dbReference type="Proteomes" id="UP001212841"/>
    </source>
</evidence>
<dbReference type="NCBIfam" id="NF003589">
    <property type="entry name" value="PRK05254.1-2"/>
    <property type="match status" value="1"/>
</dbReference>
<feature type="region of interest" description="Disordered" evidence="10">
    <location>
        <begin position="1"/>
        <end position="77"/>
    </location>
</feature>
<dbReference type="SMART" id="SM00986">
    <property type="entry name" value="UDG"/>
    <property type="match status" value="1"/>
</dbReference>
<evidence type="ECO:0000259" key="11">
    <source>
        <dbReference type="SMART" id="SM00986"/>
    </source>
</evidence>
<dbReference type="PANTHER" id="PTHR11264">
    <property type="entry name" value="URACIL-DNA GLYCOSYLASE"/>
    <property type="match status" value="1"/>
</dbReference>
<dbReference type="AlphaFoldDB" id="A0AAD5SDF3"/>
<keyword evidence="7" id="KW-0496">Mitochondrion</keyword>
<evidence type="ECO:0000256" key="3">
    <source>
        <dbReference type="ARBA" id="ARBA00012030"/>
    </source>
</evidence>
<dbReference type="Gene3D" id="3.40.470.10">
    <property type="entry name" value="Uracil-DNA glycosylase-like domain"/>
    <property type="match status" value="1"/>
</dbReference>
<dbReference type="GO" id="GO:0097510">
    <property type="term" value="P:base-excision repair, AP site formation via deaminated base removal"/>
    <property type="evidence" value="ECO:0007669"/>
    <property type="project" value="TreeGrafter"/>
</dbReference>
<dbReference type="InterPro" id="IPR005122">
    <property type="entry name" value="Uracil-DNA_glycosylase-like"/>
</dbReference>
<keyword evidence="6 7" id="KW-0234">DNA repair</keyword>
<dbReference type="NCBIfam" id="TIGR00628">
    <property type="entry name" value="ung"/>
    <property type="match status" value="1"/>
</dbReference>
<keyword evidence="5 7" id="KW-0378">Hydrolase</keyword>
<evidence type="ECO:0000256" key="4">
    <source>
        <dbReference type="ARBA" id="ARBA00022763"/>
    </source>
</evidence>
<comment type="catalytic activity">
    <reaction evidence="1 7 9">
        <text>Hydrolyzes single-stranded DNA or mismatched double-stranded DNA and polynucleotides, releasing free uracil.</text>
        <dbReference type="EC" id="3.2.2.27"/>
    </reaction>
</comment>
<dbReference type="SMART" id="SM00987">
    <property type="entry name" value="UreE_C"/>
    <property type="match status" value="1"/>
</dbReference>
<protein>
    <recommendedName>
        <fullName evidence="3 7">Uracil-DNA glycosylase</fullName>
        <shortName evidence="7">UDG</shortName>
        <ecNumber evidence="3 7">3.2.2.27</ecNumber>
    </recommendedName>
</protein>
<dbReference type="InterPro" id="IPR018085">
    <property type="entry name" value="Ura-DNA_Glyclase_AS"/>
</dbReference>
<dbReference type="InterPro" id="IPR002043">
    <property type="entry name" value="UDG_fam1"/>
</dbReference>
<feature type="domain" description="Uracil-DNA glycosylase-like" evidence="11">
    <location>
        <begin position="157"/>
        <end position="321"/>
    </location>
</feature>
<comment type="subcellular location">
    <subcellularLocation>
        <location evidence="7">Mitochondrion</location>
    </subcellularLocation>
    <subcellularLocation>
        <location evidence="7">Nucleus</location>
    </subcellularLocation>
</comment>
<evidence type="ECO:0000256" key="1">
    <source>
        <dbReference type="ARBA" id="ARBA00001400"/>
    </source>
</evidence>
<dbReference type="EMBL" id="JADGJD010000361">
    <property type="protein sequence ID" value="KAJ3051767.1"/>
    <property type="molecule type" value="Genomic_DNA"/>
</dbReference>
<dbReference type="GO" id="GO:0004844">
    <property type="term" value="F:uracil DNA N-glycosylase activity"/>
    <property type="evidence" value="ECO:0007669"/>
    <property type="project" value="UniProtKB-UniRule"/>
</dbReference>
<dbReference type="NCBIfam" id="NF003592">
    <property type="entry name" value="PRK05254.1-5"/>
    <property type="match status" value="1"/>
</dbReference>
<dbReference type="Pfam" id="PF03167">
    <property type="entry name" value="UDG"/>
    <property type="match status" value="1"/>
</dbReference>
<dbReference type="NCBIfam" id="NF003591">
    <property type="entry name" value="PRK05254.1-4"/>
    <property type="match status" value="1"/>
</dbReference>
<comment type="caution">
    <text evidence="12">The sequence shown here is derived from an EMBL/GenBank/DDBJ whole genome shotgun (WGS) entry which is preliminary data.</text>
</comment>
<evidence type="ECO:0000256" key="2">
    <source>
        <dbReference type="ARBA" id="ARBA00008184"/>
    </source>
</evidence>
<proteinExistence type="inferred from homology"/>
<dbReference type="GO" id="GO:0005634">
    <property type="term" value="C:nucleus"/>
    <property type="evidence" value="ECO:0007669"/>
    <property type="project" value="UniProtKB-SubCell"/>
</dbReference>
<evidence type="ECO:0000256" key="6">
    <source>
        <dbReference type="ARBA" id="ARBA00023204"/>
    </source>
</evidence>
<dbReference type="Proteomes" id="UP001212841">
    <property type="component" value="Unassembled WGS sequence"/>
</dbReference>
<evidence type="ECO:0000256" key="10">
    <source>
        <dbReference type="SAM" id="MobiDB-lite"/>
    </source>
</evidence>
<evidence type="ECO:0000256" key="9">
    <source>
        <dbReference type="RuleBase" id="RU003780"/>
    </source>
</evidence>
<comment type="function">
    <text evidence="7 9">Excises uracil residues from the DNA which can arise as a result of misincorporation of dUMP residues by DNA polymerase or due to deamination of cytosine.</text>
</comment>
<organism evidence="12 13">
    <name type="scientific">Rhizophlyctis rosea</name>
    <dbReference type="NCBI Taxonomy" id="64517"/>
    <lineage>
        <taxon>Eukaryota</taxon>
        <taxon>Fungi</taxon>
        <taxon>Fungi incertae sedis</taxon>
        <taxon>Chytridiomycota</taxon>
        <taxon>Chytridiomycota incertae sedis</taxon>
        <taxon>Chytridiomycetes</taxon>
        <taxon>Rhizophlyctidales</taxon>
        <taxon>Rhizophlyctidaceae</taxon>
        <taxon>Rhizophlyctis</taxon>
    </lineage>
</organism>
<keyword evidence="4 7" id="KW-0227">DNA damage</keyword>
<evidence type="ECO:0000256" key="5">
    <source>
        <dbReference type="ARBA" id="ARBA00022801"/>
    </source>
</evidence>
<comment type="similarity">
    <text evidence="2 7 9">Belongs to the uracil-DNA glycosylase (UDG) superfamily. UNG family.</text>
</comment>
<name>A0AAD5SDF3_9FUNG</name>
<dbReference type="CDD" id="cd10027">
    <property type="entry name" value="UDG-F1-like"/>
    <property type="match status" value="1"/>
</dbReference>
<dbReference type="NCBIfam" id="NF003588">
    <property type="entry name" value="PRK05254.1-1"/>
    <property type="match status" value="1"/>
</dbReference>
<evidence type="ECO:0000256" key="7">
    <source>
        <dbReference type="HAMAP-Rule" id="MF_03166"/>
    </source>
</evidence>
<feature type="compositionally biased region" description="Low complexity" evidence="10">
    <location>
        <begin position="30"/>
        <end position="42"/>
    </location>
</feature>
<dbReference type="InterPro" id="IPR036895">
    <property type="entry name" value="Uracil-DNA_glycosylase-like_sf"/>
</dbReference>
<feature type="active site" description="Proton acceptor" evidence="7 8">
    <location>
        <position position="172"/>
    </location>
</feature>
<keyword evidence="7" id="KW-0539">Nucleus</keyword>